<dbReference type="InterPro" id="IPR020843">
    <property type="entry name" value="ER"/>
</dbReference>
<dbReference type="GO" id="GO:0016491">
    <property type="term" value="F:oxidoreductase activity"/>
    <property type="evidence" value="ECO:0007669"/>
    <property type="project" value="UniProtKB-KW"/>
</dbReference>
<feature type="compositionally biased region" description="Polar residues" evidence="2">
    <location>
        <begin position="1"/>
        <end position="10"/>
    </location>
</feature>
<dbReference type="InterPro" id="IPR011032">
    <property type="entry name" value="GroES-like_sf"/>
</dbReference>
<dbReference type="CDD" id="cd08267">
    <property type="entry name" value="MDR1"/>
    <property type="match status" value="1"/>
</dbReference>
<feature type="region of interest" description="Disordered" evidence="2">
    <location>
        <begin position="1"/>
        <end position="23"/>
    </location>
</feature>
<dbReference type="Gene3D" id="3.90.180.10">
    <property type="entry name" value="Medium-chain alcohol dehydrogenases, catalytic domain"/>
    <property type="match status" value="1"/>
</dbReference>
<reference evidence="4" key="1">
    <citation type="submission" date="2021-06" db="EMBL/GenBank/DDBJ databases">
        <title>Novel species in genus Arthrobacter.</title>
        <authorList>
            <person name="Zhang G."/>
        </authorList>
    </citation>
    <scope>NUCLEOTIDE SEQUENCE</scope>
    <source>
        <strain evidence="4">Zg-ZUI122</strain>
    </source>
</reference>
<dbReference type="PANTHER" id="PTHR11695">
    <property type="entry name" value="ALCOHOL DEHYDROGENASE RELATED"/>
    <property type="match status" value="1"/>
</dbReference>
<evidence type="ECO:0000256" key="2">
    <source>
        <dbReference type="SAM" id="MobiDB-lite"/>
    </source>
</evidence>
<feature type="compositionally biased region" description="Low complexity" evidence="2">
    <location>
        <begin position="11"/>
        <end position="23"/>
    </location>
</feature>
<organism evidence="4 5">
    <name type="scientific">Arthrobacter sunyaminii</name>
    <dbReference type="NCBI Taxonomy" id="2816859"/>
    <lineage>
        <taxon>Bacteria</taxon>
        <taxon>Bacillati</taxon>
        <taxon>Actinomycetota</taxon>
        <taxon>Actinomycetes</taxon>
        <taxon>Micrococcales</taxon>
        <taxon>Micrococcaceae</taxon>
        <taxon>Arthrobacter</taxon>
    </lineage>
</organism>
<dbReference type="SMART" id="SM00829">
    <property type="entry name" value="PKS_ER"/>
    <property type="match status" value="1"/>
</dbReference>
<keyword evidence="1" id="KW-0560">Oxidoreductase</keyword>
<dbReference type="PROSITE" id="PS01162">
    <property type="entry name" value="QOR_ZETA_CRYSTAL"/>
    <property type="match status" value="1"/>
</dbReference>
<dbReference type="SUPFAM" id="SSF51735">
    <property type="entry name" value="NAD(P)-binding Rossmann-fold domains"/>
    <property type="match status" value="1"/>
</dbReference>
<evidence type="ECO:0000256" key="1">
    <source>
        <dbReference type="ARBA" id="ARBA00023002"/>
    </source>
</evidence>
<dbReference type="InterPro" id="IPR013154">
    <property type="entry name" value="ADH-like_N"/>
</dbReference>
<dbReference type="SUPFAM" id="SSF50129">
    <property type="entry name" value="GroES-like"/>
    <property type="match status" value="1"/>
</dbReference>
<dbReference type="InterPro" id="IPR050700">
    <property type="entry name" value="YIM1/Zinc_Alcohol_DH_Fams"/>
</dbReference>
<dbReference type="EMBL" id="CP076456">
    <property type="protein sequence ID" value="QWQ36812.1"/>
    <property type="molecule type" value="Genomic_DNA"/>
</dbReference>
<dbReference type="Proteomes" id="UP000680588">
    <property type="component" value="Chromosome"/>
</dbReference>
<dbReference type="Gene3D" id="3.40.50.720">
    <property type="entry name" value="NAD(P)-binding Rossmann-like Domain"/>
    <property type="match status" value="1"/>
</dbReference>
<dbReference type="Pfam" id="PF13602">
    <property type="entry name" value="ADH_zinc_N_2"/>
    <property type="match status" value="1"/>
</dbReference>
<gene>
    <name evidence="4" type="ORF">KG104_03155</name>
</gene>
<dbReference type="AlphaFoldDB" id="A0A975S6N7"/>
<dbReference type="PANTHER" id="PTHR11695:SF294">
    <property type="entry name" value="RETICULON-4-INTERACTING PROTEIN 1, MITOCHONDRIAL"/>
    <property type="match status" value="1"/>
</dbReference>
<sequence length="358" mass="36347">MSRTSRTTPNAAPSAPSVSSSAVSPAVPPLAGLPVAAPAVLQTGYGGPEVLRLSEHPLPHLEDTEVLVQVRAAGLARGTWHMMTGKPYLLRAAVGLRRPRQPVMGHNLAGTVAAVGAAVTRFRVGDEAYGIGRGSFAGFSAAPEGKVALKPVGLDFEQAAVVPVAGLTALQALDAAGVAAGMKVLVLGAAGGVGSFAVQMARAAGAEVVGACSAGKAEFVRSLGAAGIIDYAREDFAAAGPRFDAIIDLGGNPSPVRLRRALAPGGTAVLAGGEGGSRLTGSIFERQAAGAVLSLFGNRRLTGLMCRENHKDLERISALIEAGEVVPRIDSRYRLADVAEAMRRLESGGVCGSVVLVP</sequence>
<evidence type="ECO:0000259" key="3">
    <source>
        <dbReference type="SMART" id="SM00829"/>
    </source>
</evidence>
<name>A0A975S6N7_9MICC</name>
<protein>
    <submittedName>
        <fullName evidence="4">NAD(P)-dependent alcohol dehydrogenase</fullName>
    </submittedName>
</protein>
<dbReference type="GO" id="GO:0008270">
    <property type="term" value="F:zinc ion binding"/>
    <property type="evidence" value="ECO:0007669"/>
    <property type="project" value="InterPro"/>
</dbReference>
<feature type="domain" description="Enoyl reductase (ER)" evidence="3">
    <location>
        <begin position="46"/>
        <end position="356"/>
    </location>
</feature>
<accession>A0A975S6N7</accession>
<dbReference type="InterPro" id="IPR036291">
    <property type="entry name" value="NAD(P)-bd_dom_sf"/>
</dbReference>
<dbReference type="Pfam" id="PF08240">
    <property type="entry name" value="ADH_N"/>
    <property type="match status" value="1"/>
</dbReference>
<dbReference type="KEGG" id="asun:KG104_03155"/>
<evidence type="ECO:0000313" key="4">
    <source>
        <dbReference type="EMBL" id="QWQ36812.1"/>
    </source>
</evidence>
<dbReference type="RefSeq" id="WP_207347222.1">
    <property type="nucleotide sequence ID" value="NZ_CP076456.1"/>
</dbReference>
<evidence type="ECO:0000313" key="5">
    <source>
        <dbReference type="Proteomes" id="UP000680588"/>
    </source>
</evidence>
<dbReference type="InterPro" id="IPR002364">
    <property type="entry name" value="Quin_OxRdtase/zeta-crystal_CS"/>
</dbReference>
<keyword evidence="5" id="KW-1185">Reference proteome</keyword>
<proteinExistence type="predicted"/>